<keyword evidence="1" id="KW-0175">Coiled coil</keyword>
<organism evidence="2 3">
    <name type="scientific">Colwellia maritima</name>
    <dbReference type="NCBI Taxonomy" id="2912588"/>
    <lineage>
        <taxon>Bacteria</taxon>
        <taxon>Pseudomonadati</taxon>
        <taxon>Pseudomonadota</taxon>
        <taxon>Gammaproteobacteria</taxon>
        <taxon>Alteromonadales</taxon>
        <taxon>Colwelliaceae</taxon>
        <taxon>Colwellia</taxon>
    </lineage>
</organism>
<evidence type="ECO:0000256" key="1">
    <source>
        <dbReference type="SAM" id="Coils"/>
    </source>
</evidence>
<evidence type="ECO:0000313" key="3">
    <source>
        <dbReference type="Proteomes" id="UP001139646"/>
    </source>
</evidence>
<accession>A0ABS9X9J6</accession>
<dbReference type="RefSeq" id="WP_242289333.1">
    <property type="nucleotide sequence ID" value="NZ_JAKKSL010000007.1"/>
</dbReference>
<reference evidence="2" key="1">
    <citation type="submission" date="2022-01" db="EMBL/GenBank/DDBJ databases">
        <title>Colwellia maritima, isolated from seawater.</title>
        <authorList>
            <person name="Kristyanto S."/>
            <person name="Jung J."/>
            <person name="Jeon C.O."/>
        </authorList>
    </citation>
    <scope>NUCLEOTIDE SEQUENCE</scope>
    <source>
        <strain evidence="2">MSW7</strain>
    </source>
</reference>
<feature type="coiled-coil region" evidence="1">
    <location>
        <begin position="220"/>
        <end position="268"/>
    </location>
</feature>
<feature type="coiled-coil region" evidence="1">
    <location>
        <begin position="127"/>
        <end position="161"/>
    </location>
</feature>
<sequence length="505" mass="58467">MPTRLSFHEGQWLISDMVLAKYLNMSVSRVNETCLSKSIPSKKIKSSQVIGISMDLACVKNTGGHRNHYFTIEEAVTLLSYIGDNRVVVEGGKEHLLRCINYGFDIRNKLPSPNPIYDELCQFKYHIEKQKLEQKEFQEENKQLGVQRKALQDSIEKYELNEQAYIAMCESPDFTKEELETPRETLVIIEKSKNANDARYEALHDRNAALSPFREHYNCAKSMFGELEDYSSQLEELEKKSTELKAKKEELEKELNDRSEQLDTDRRTLTNLGQEAESQQVKLNEMISKQNDYNAVKDHYTDGELATTENLQKNLKKEVDAKSQELDAAKQFSQTLANKHEQLELVVDDYHFVTSKFNCDNPQQFLTNKQTRKNELTAQISKHETVKAQLDEEFKRLPAASNSFGVVENYFGNLFSEVDLGDIENCIEKKLSEAKAQLFELDKEWSEQFELLSAIEQFESKYDKDIDSVITQINTEYGNKSAILGRKRQELISVNTQYQRFETKR</sequence>
<keyword evidence="3" id="KW-1185">Reference proteome</keyword>
<evidence type="ECO:0008006" key="4">
    <source>
        <dbReference type="Google" id="ProtNLM"/>
    </source>
</evidence>
<name>A0ABS9X9J6_9GAMM</name>
<comment type="caution">
    <text evidence="2">The sequence shown here is derived from an EMBL/GenBank/DDBJ whole genome shotgun (WGS) entry which is preliminary data.</text>
</comment>
<dbReference type="Proteomes" id="UP001139646">
    <property type="component" value="Unassembled WGS sequence"/>
</dbReference>
<dbReference type="EMBL" id="JAKKSL010000007">
    <property type="protein sequence ID" value="MCI2286121.1"/>
    <property type="molecule type" value="Genomic_DNA"/>
</dbReference>
<gene>
    <name evidence="2" type="ORF">L3081_25210</name>
</gene>
<evidence type="ECO:0000313" key="2">
    <source>
        <dbReference type="EMBL" id="MCI2286121.1"/>
    </source>
</evidence>
<protein>
    <recommendedName>
        <fullName evidence="4">Chromosome partition protein Smc</fullName>
    </recommendedName>
</protein>
<proteinExistence type="predicted"/>